<evidence type="ECO:0000313" key="1">
    <source>
        <dbReference type="EMBL" id="KAI9164710.1"/>
    </source>
</evidence>
<organism evidence="1 2">
    <name type="scientific">Acer negundo</name>
    <name type="common">Box elder</name>
    <dbReference type="NCBI Taxonomy" id="4023"/>
    <lineage>
        <taxon>Eukaryota</taxon>
        <taxon>Viridiplantae</taxon>
        <taxon>Streptophyta</taxon>
        <taxon>Embryophyta</taxon>
        <taxon>Tracheophyta</taxon>
        <taxon>Spermatophyta</taxon>
        <taxon>Magnoliopsida</taxon>
        <taxon>eudicotyledons</taxon>
        <taxon>Gunneridae</taxon>
        <taxon>Pentapetalae</taxon>
        <taxon>rosids</taxon>
        <taxon>malvids</taxon>
        <taxon>Sapindales</taxon>
        <taxon>Sapindaceae</taxon>
        <taxon>Hippocastanoideae</taxon>
        <taxon>Acereae</taxon>
        <taxon>Acer</taxon>
    </lineage>
</organism>
<proteinExistence type="predicted"/>
<dbReference type="EMBL" id="JAJSOW010000105">
    <property type="protein sequence ID" value="KAI9164710.1"/>
    <property type="molecule type" value="Genomic_DNA"/>
</dbReference>
<dbReference type="Proteomes" id="UP001064489">
    <property type="component" value="Chromosome 10"/>
</dbReference>
<name>A0AAD5IGZ1_ACENE</name>
<keyword evidence="2" id="KW-1185">Reference proteome</keyword>
<protein>
    <submittedName>
        <fullName evidence="1">Uncharacterized protein</fullName>
    </submittedName>
</protein>
<reference evidence="1" key="2">
    <citation type="submission" date="2023-02" db="EMBL/GenBank/DDBJ databases">
        <authorList>
            <person name="Swenson N.G."/>
            <person name="Wegrzyn J.L."/>
            <person name="Mcevoy S.L."/>
        </authorList>
    </citation>
    <scope>NUCLEOTIDE SEQUENCE</scope>
    <source>
        <strain evidence="1">91603</strain>
        <tissue evidence="1">Leaf</tissue>
    </source>
</reference>
<reference evidence="1" key="1">
    <citation type="journal article" date="2022" name="Plant J.">
        <title>Strategies of tolerance reflected in two North American maple genomes.</title>
        <authorList>
            <person name="McEvoy S.L."/>
            <person name="Sezen U.U."/>
            <person name="Trouern-Trend A."/>
            <person name="McMahon S.M."/>
            <person name="Schaberg P.G."/>
            <person name="Yang J."/>
            <person name="Wegrzyn J.L."/>
            <person name="Swenson N.G."/>
        </authorList>
    </citation>
    <scope>NUCLEOTIDE SEQUENCE</scope>
    <source>
        <strain evidence="1">91603</strain>
    </source>
</reference>
<dbReference type="AlphaFoldDB" id="A0AAD5IGZ1"/>
<gene>
    <name evidence="1" type="ORF">LWI28_000666</name>
</gene>
<evidence type="ECO:0000313" key="2">
    <source>
        <dbReference type="Proteomes" id="UP001064489"/>
    </source>
</evidence>
<comment type="caution">
    <text evidence="1">The sequence shown here is derived from an EMBL/GenBank/DDBJ whole genome shotgun (WGS) entry which is preliminary data.</text>
</comment>
<accession>A0AAD5IGZ1</accession>
<sequence length="341" mass="37730">MDKSNEYCNMTGVVRDNLVGTDPVSELRNNDMLKNVDEVGDKCLTINEKDSSNSGGRLVAPINKGKDVLVRSKSGRPLIPSVTNAAINLDKVNENANHKMWATEDSCSTSIDDSVEQYVFLRLIGESSMSLLDNLKIGQIVIDLGCPPNSGIVRSRLLGPSIVYQSVSVPNPNLPLQIQSGNEFYTPNLVEKEAELRTQRKGIPSAIQSTAKRHGIKTRKDMKHVSNCHKEDDETNIWNLEVEVAKVIKKRVGLGCIVLSRSVGAGRYVGSIFSGQNNVWKLSQQVTKVIETGVALGFDFNGVEASVSEHVAKRIKEDDRNYLLMKEKNVERRLAIKRKNV</sequence>